<sequence>MSSNEVSAKNNLPFLYTWKLERLFLSTPSSGKLWEYSSVFPAGGYMYLQLYPKGVLEEEDKSISVFLANGSSPTPSVNISAEVYIGWVDQINGKNQYRRGPQMIFNKTSSWGWIKFLSFDELREPSKGILVNDTCILNVGFFTYDIAKCLQLYPRGRSEEEDKSISLYLQLVNAAIPAPSGKIHAEYYFDWVDQIKGRNHHDRTHQIFDCKQPTWGWKKFLSLDALHEPSKGFLVNDTCIIKVGFLQWDNISK</sequence>
<reference evidence="2" key="1">
    <citation type="submission" date="2017-07" db="EMBL/GenBank/DDBJ databases">
        <title>Taro Niue Genome Assembly and Annotation.</title>
        <authorList>
            <person name="Atibalentja N."/>
            <person name="Keating K."/>
            <person name="Fields C.J."/>
        </authorList>
    </citation>
    <scope>NUCLEOTIDE SEQUENCE</scope>
    <source>
        <strain evidence="2">Niue_2</strain>
        <tissue evidence="2">Leaf</tissue>
    </source>
</reference>
<feature type="domain" description="MATH" evidence="1">
    <location>
        <begin position="106"/>
        <end position="245"/>
    </location>
</feature>
<protein>
    <recommendedName>
        <fullName evidence="1">MATH domain-containing protein</fullName>
    </recommendedName>
</protein>
<dbReference type="EMBL" id="NMUH01000451">
    <property type="protein sequence ID" value="MQL79385.1"/>
    <property type="molecule type" value="Genomic_DNA"/>
</dbReference>
<dbReference type="Gene3D" id="2.60.210.10">
    <property type="entry name" value="Apoptosis, Tumor Necrosis Factor Receptor Associated Protein 2, Chain A"/>
    <property type="match status" value="2"/>
</dbReference>
<dbReference type="InterPro" id="IPR008974">
    <property type="entry name" value="TRAF-like"/>
</dbReference>
<dbReference type="PANTHER" id="PTHR46162">
    <property type="entry name" value="TRAF-LIKE FAMILY PROTEIN"/>
    <property type="match status" value="1"/>
</dbReference>
<evidence type="ECO:0000259" key="1">
    <source>
        <dbReference type="PROSITE" id="PS50144"/>
    </source>
</evidence>
<dbReference type="CDD" id="cd00121">
    <property type="entry name" value="MATH"/>
    <property type="match status" value="2"/>
</dbReference>
<gene>
    <name evidence="2" type="ORF">Taro_011808</name>
</gene>
<keyword evidence="3" id="KW-1185">Reference proteome</keyword>
<dbReference type="PROSITE" id="PS50144">
    <property type="entry name" value="MATH"/>
    <property type="match status" value="1"/>
</dbReference>
<dbReference type="OrthoDB" id="1093087at2759"/>
<comment type="caution">
    <text evidence="2">The sequence shown here is derived from an EMBL/GenBank/DDBJ whole genome shotgun (WGS) entry which is preliminary data.</text>
</comment>
<accession>A0A843U7D8</accession>
<organism evidence="2 3">
    <name type="scientific">Colocasia esculenta</name>
    <name type="common">Wild taro</name>
    <name type="synonym">Arum esculentum</name>
    <dbReference type="NCBI Taxonomy" id="4460"/>
    <lineage>
        <taxon>Eukaryota</taxon>
        <taxon>Viridiplantae</taxon>
        <taxon>Streptophyta</taxon>
        <taxon>Embryophyta</taxon>
        <taxon>Tracheophyta</taxon>
        <taxon>Spermatophyta</taxon>
        <taxon>Magnoliopsida</taxon>
        <taxon>Liliopsida</taxon>
        <taxon>Araceae</taxon>
        <taxon>Aroideae</taxon>
        <taxon>Colocasieae</taxon>
        <taxon>Colocasia</taxon>
    </lineage>
</organism>
<evidence type="ECO:0000313" key="3">
    <source>
        <dbReference type="Proteomes" id="UP000652761"/>
    </source>
</evidence>
<dbReference type="Proteomes" id="UP000652761">
    <property type="component" value="Unassembled WGS sequence"/>
</dbReference>
<dbReference type="PANTHER" id="PTHR46162:SF2">
    <property type="entry name" value="ANKYRIN REPEAT-CONTAINING PROTEIN-RELATED"/>
    <property type="match status" value="1"/>
</dbReference>
<dbReference type="Pfam" id="PF22486">
    <property type="entry name" value="MATH_2"/>
    <property type="match status" value="2"/>
</dbReference>
<proteinExistence type="predicted"/>
<dbReference type="SUPFAM" id="SSF49599">
    <property type="entry name" value="TRAF domain-like"/>
    <property type="match status" value="2"/>
</dbReference>
<dbReference type="InterPro" id="IPR002083">
    <property type="entry name" value="MATH/TRAF_dom"/>
</dbReference>
<evidence type="ECO:0000313" key="2">
    <source>
        <dbReference type="EMBL" id="MQL79385.1"/>
    </source>
</evidence>
<dbReference type="AlphaFoldDB" id="A0A843U7D8"/>
<name>A0A843U7D8_COLES</name>